<dbReference type="PROSITE" id="PS51318">
    <property type="entry name" value="TAT"/>
    <property type="match status" value="1"/>
</dbReference>
<evidence type="ECO:0000313" key="7">
    <source>
        <dbReference type="Proteomes" id="UP000440694"/>
    </source>
</evidence>
<feature type="binding site" evidence="3">
    <location>
        <position position="356"/>
    </location>
    <ligand>
        <name>Mn(2+)</name>
        <dbReference type="ChEBI" id="CHEBI:29035"/>
        <label>2</label>
    </ligand>
</feature>
<feature type="domain" description="Cupin type-1" evidence="5">
    <location>
        <begin position="264"/>
        <end position="406"/>
    </location>
</feature>
<feature type="binding site" evidence="3">
    <location>
        <position position="134"/>
    </location>
    <ligand>
        <name>Mn(2+)</name>
        <dbReference type="ChEBI" id="CHEBI:29035"/>
        <label>1</label>
    </ligand>
</feature>
<evidence type="ECO:0000256" key="2">
    <source>
        <dbReference type="PIRSR" id="PIRSR617774-1"/>
    </source>
</evidence>
<comment type="cofactor">
    <cofactor evidence="3">
        <name>Mn(2+)</name>
        <dbReference type="ChEBI" id="CHEBI:29035"/>
    </cofactor>
    <text evidence="3">Binds 2 manganese ions per subunit.</text>
</comment>
<accession>A0A6I3KKZ3</accession>
<feature type="binding site" evidence="3">
    <location>
        <position position="317"/>
    </location>
    <ligand>
        <name>Mn(2+)</name>
        <dbReference type="ChEBI" id="CHEBI:29035"/>
        <label>2</label>
    </ligand>
</feature>
<evidence type="ECO:0000256" key="4">
    <source>
        <dbReference type="SAM" id="SignalP"/>
    </source>
</evidence>
<dbReference type="Proteomes" id="UP000440694">
    <property type="component" value="Unassembled WGS sequence"/>
</dbReference>
<organism evidence="6 7">
    <name type="scientific">Hyphomicrobium album</name>
    <dbReference type="NCBI Taxonomy" id="2665159"/>
    <lineage>
        <taxon>Bacteria</taxon>
        <taxon>Pseudomonadati</taxon>
        <taxon>Pseudomonadota</taxon>
        <taxon>Alphaproteobacteria</taxon>
        <taxon>Hyphomicrobiales</taxon>
        <taxon>Hyphomicrobiaceae</taxon>
        <taxon>Hyphomicrobium</taxon>
    </lineage>
</organism>
<sequence>MDKLSRRDVLVATAAGGLITAAATAQAATFGNPDEPPQGAINTLDNPSSTTIIGPNNPALSGQFPGAVSPPATDVGSLPMFWASFNNAPRRIQNGGWARQVTQEDFQISESISGVNMRLTRGGIREMHWHVFAEWAFVTKGVCRITTIDQEGRANVEDVREGGLWYFPPGLPHSLQGVGEDGCEFVICFDNGKASEFDTLLLTEWMAHTQPDVLALNFGVPAEAFSKVPLTDLYIFQGKMPGPIETDRQEAQGNAGVPKLRSSFSLIDTAPVKKTRGGEVRIADSSNFEISKTIAAALVRIHPKGMREMHWHPNADEWLYIIEGEGELTVFETGPNAVTQNFNAGDIGYVKRSQGHYLRNTGLTDLVYLEVFRAAHFADVSLCEWLTRTPRAMVTQTLKVDAETIGRFPDGKPVILPV</sequence>
<feature type="chain" id="PRO_5026311851" evidence="4">
    <location>
        <begin position="28"/>
        <end position="418"/>
    </location>
</feature>
<dbReference type="Gene3D" id="2.60.120.10">
    <property type="entry name" value="Jelly Rolls"/>
    <property type="match status" value="2"/>
</dbReference>
<feature type="binding site" evidence="3">
    <location>
        <position position="130"/>
    </location>
    <ligand>
        <name>Mn(2+)</name>
        <dbReference type="ChEBI" id="CHEBI:29035"/>
        <label>1</label>
    </ligand>
</feature>
<dbReference type="InterPro" id="IPR051610">
    <property type="entry name" value="GPI/OXD"/>
</dbReference>
<dbReference type="InterPro" id="IPR006311">
    <property type="entry name" value="TAT_signal"/>
</dbReference>
<feature type="signal peptide" evidence="4">
    <location>
        <begin position="1"/>
        <end position="27"/>
    </location>
</feature>
<dbReference type="PANTHER" id="PTHR35848">
    <property type="entry name" value="OXALATE-BINDING PROTEIN"/>
    <property type="match status" value="1"/>
</dbReference>
<feature type="binding site" evidence="3">
    <location>
        <position position="312"/>
    </location>
    <ligand>
        <name>Mn(2+)</name>
        <dbReference type="ChEBI" id="CHEBI:29035"/>
        <label>2</label>
    </ligand>
</feature>
<evidence type="ECO:0000256" key="3">
    <source>
        <dbReference type="PIRSR" id="PIRSR617774-2"/>
    </source>
</evidence>
<feature type="binding site" evidence="3">
    <location>
        <position position="310"/>
    </location>
    <ligand>
        <name>Mn(2+)</name>
        <dbReference type="ChEBI" id="CHEBI:29035"/>
        <label>2</label>
    </ligand>
</feature>
<dbReference type="GO" id="GO:0046872">
    <property type="term" value="F:metal ion binding"/>
    <property type="evidence" value="ECO:0007669"/>
    <property type="project" value="UniProtKB-KW"/>
</dbReference>
<dbReference type="NCBIfam" id="TIGR03404">
    <property type="entry name" value="bicupin_oxalic"/>
    <property type="match status" value="1"/>
</dbReference>
<dbReference type="AlphaFoldDB" id="A0A6I3KKZ3"/>
<gene>
    <name evidence="6" type="ORF">GIW81_08680</name>
</gene>
<dbReference type="RefSeq" id="WP_154738837.1">
    <property type="nucleotide sequence ID" value="NZ_WMBQ01000001.1"/>
</dbReference>
<dbReference type="SMART" id="SM00835">
    <property type="entry name" value="Cupin_1"/>
    <property type="match status" value="2"/>
</dbReference>
<dbReference type="InterPro" id="IPR011051">
    <property type="entry name" value="RmlC_Cupin_sf"/>
</dbReference>
<keyword evidence="1 3" id="KW-0479">Metal-binding</keyword>
<feature type="active site" description="Proton donor" evidence="2">
    <location>
        <position position="370"/>
    </location>
</feature>
<dbReference type="SUPFAM" id="SSF51182">
    <property type="entry name" value="RmlC-like cupins"/>
    <property type="match status" value="1"/>
</dbReference>
<keyword evidence="3" id="KW-0464">Manganese</keyword>
<dbReference type="InterPro" id="IPR006045">
    <property type="entry name" value="Cupin_1"/>
</dbReference>
<feature type="domain" description="Cupin type-1" evidence="5">
    <location>
        <begin position="86"/>
        <end position="226"/>
    </location>
</feature>
<dbReference type="PANTHER" id="PTHR35848:SF9">
    <property type="entry name" value="SLL1358 PROTEIN"/>
    <property type="match status" value="1"/>
</dbReference>
<keyword evidence="4" id="KW-0732">Signal</keyword>
<feature type="binding site" evidence="3">
    <location>
        <position position="173"/>
    </location>
    <ligand>
        <name>Mn(2+)</name>
        <dbReference type="ChEBI" id="CHEBI:29035"/>
        <label>1</label>
    </ligand>
</feature>
<dbReference type="GO" id="GO:0033609">
    <property type="term" value="P:oxalate metabolic process"/>
    <property type="evidence" value="ECO:0007669"/>
    <property type="project" value="InterPro"/>
</dbReference>
<evidence type="ECO:0000256" key="1">
    <source>
        <dbReference type="ARBA" id="ARBA00022723"/>
    </source>
</evidence>
<keyword evidence="7" id="KW-1185">Reference proteome</keyword>
<evidence type="ECO:0000259" key="5">
    <source>
        <dbReference type="SMART" id="SM00835"/>
    </source>
</evidence>
<protein>
    <submittedName>
        <fullName evidence="6">Cupin domain-containing protein</fullName>
    </submittedName>
</protein>
<dbReference type="InterPro" id="IPR017774">
    <property type="entry name" value="Bicupin_oxalate_deCO2ase/Oxase"/>
</dbReference>
<comment type="caution">
    <text evidence="6">The sequence shown here is derived from an EMBL/GenBank/DDBJ whole genome shotgun (WGS) entry which is preliminary data.</text>
</comment>
<dbReference type="CDD" id="cd20304">
    <property type="entry name" value="cupin_OxDC_N"/>
    <property type="match status" value="1"/>
</dbReference>
<dbReference type="Pfam" id="PF00190">
    <property type="entry name" value="Cupin_1"/>
    <property type="match status" value="2"/>
</dbReference>
<evidence type="ECO:0000313" key="6">
    <source>
        <dbReference type="EMBL" id="MTD94407.1"/>
    </source>
</evidence>
<dbReference type="CDD" id="cd20305">
    <property type="entry name" value="cupin_OxDC_C"/>
    <property type="match status" value="1"/>
</dbReference>
<name>A0A6I3KKZ3_9HYPH</name>
<reference evidence="6 7" key="1">
    <citation type="submission" date="2019-11" db="EMBL/GenBank/DDBJ databases">
        <title>Identification of a novel strain.</title>
        <authorList>
            <person name="Xu Q."/>
            <person name="Wang G."/>
        </authorList>
    </citation>
    <scope>NUCLEOTIDE SEQUENCE [LARGE SCALE GENOMIC DNA]</scope>
    <source>
        <strain evidence="7">xq</strain>
    </source>
</reference>
<feature type="binding site" evidence="3">
    <location>
        <position position="128"/>
    </location>
    <ligand>
        <name>Mn(2+)</name>
        <dbReference type="ChEBI" id="CHEBI:29035"/>
        <label>1</label>
    </ligand>
</feature>
<proteinExistence type="predicted"/>
<dbReference type="InterPro" id="IPR014710">
    <property type="entry name" value="RmlC-like_jellyroll"/>
</dbReference>
<dbReference type="EMBL" id="WMBQ01000001">
    <property type="protein sequence ID" value="MTD94407.1"/>
    <property type="molecule type" value="Genomic_DNA"/>
</dbReference>